<organism evidence="4 5">
    <name type="scientific">Mycolicibacterium goodii</name>
    <name type="common">Mycobacterium goodii</name>
    <dbReference type="NCBI Taxonomy" id="134601"/>
    <lineage>
        <taxon>Bacteria</taxon>
        <taxon>Bacillati</taxon>
        <taxon>Actinomycetota</taxon>
        <taxon>Actinomycetes</taxon>
        <taxon>Mycobacteriales</taxon>
        <taxon>Mycobacteriaceae</taxon>
        <taxon>Mycolicibacterium</taxon>
    </lineage>
</organism>
<keyword evidence="5" id="KW-1185">Reference proteome</keyword>
<feature type="compositionally biased region" description="Gly residues" evidence="2">
    <location>
        <begin position="409"/>
        <end position="419"/>
    </location>
</feature>
<feature type="compositionally biased region" description="Basic and acidic residues" evidence="2">
    <location>
        <begin position="310"/>
        <end position="335"/>
    </location>
</feature>
<feature type="region of interest" description="Disordered" evidence="2">
    <location>
        <begin position="407"/>
        <end position="493"/>
    </location>
</feature>
<evidence type="ECO:0000313" key="4">
    <source>
        <dbReference type="EMBL" id="MBU8826502.1"/>
    </source>
</evidence>
<feature type="region of interest" description="Disordered" evidence="2">
    <location>
        <begin position="527"/>
        <end position="590"/>
    </location>
</feature>
<feature type="compositionally biased region" description="Low complexity" evidence="2">
    <location>
        <begin position="420"/>
        <end position="435"/>
    </location>
</feature>
<evidence type="ECO:0000259" key="3">
    <source>
        <dbReference type="Pfam" id="PF00823"/>
    </source>
</evidence>
<evidence type="ECO:0000256" key="1">
    <source>
        <dbReference type="ARBA" id="ARBA00010652"/>
    </source>
</evidence>
<comment type="caution">
    <text evidence="4">The sequence shown here is derived from an EMBL/GenBank/DDBJ whole genome shotgun (WGS) entry which is preliminary data.</text>
</comment>
<dbReference type="RefSeq" id="WP_214395831.1">
    <property type="nucleotide sequence ID" value="NZ_JAHBOM010000026.1"/>
</dbReference>
<dbReference type="Pfam" id="PF00823">
    <property type="entry name" value="PPE"/>
    <property type="match status" value="1"/>
</dbReference>
<feature type="domain" description="PPE" evidence="3">
    <location>
        <begin position="129"/>
        <end position="285"/>
    </location>
</feature>
<evidence type="ECO:0000256" key="2">
    <source>
        <dbReference type="SAM" id="MobiDB-lite"/>
    </source>
</evidence>
<dbReference type="Gene3D" id="1.20.1260.20">
    <property type="entry name" value="PPE superfamily"/>
    <property type="match status" value="1"/>
</dbReference>
<gene>
    <name evidence="4" type="ORF">KL859_26965</name>
</gene>
<accession>A0ABS6HUY6</accession>
<protein>
    <submittedName>
        <fullName evidence="4">PPE domain-containing protein</fullName>
    </submittedName>
</protein>
<feature type="compositionally biased region" description="Basic and acidic residues" evidence="2">
    <location>
        <begin position="538"/>
        <end position="557"/>
    </location>
</feature>
<sequence length="590" mass="58338">MVNISFEPPALVAHGRELQDDAAGHAPSCSQCQPAAPDQVSTAVAASFTAWATGLELLIAHSMAQRAAGGMAVATTGVALDQSDADAAAAISSYGQAKPSSAVPVLPSGPGQMPSCPAAPPVPAAPAPMPAENWSAVIHGGPGSEPLRTLASQFRTLATELDKQSGDTKRAAQGVDANWNAGNQPAGRNISDHASWLADLANYARTLASSAESAASTVDNARTATPTPETFQALREEYRTALQKFNASAGVVSEPLVVAKTNLSTAQAEAVTAQASYAAAANADTVTVPPPPSVPPPIVGGTPGTATPENKPESSTEAEKKDELEATLKEVKDEPGAGDPDTEDDPGTTSQPDPAGQPSGDIAAAEQSDIPNEPTAAQTALTPATDATANTAGNVLGSILGAVSQSAGGASGMMPGGGASPLSGLSGMPSLPSLGGMPGTGGEGLPSPEDMGFDDLGPSDLGTTPASSGGGGGGGGGGGLPAGGPSSSVSAAAPGAAIAPPAAPAASAPAPTAGRVGGPMMGGMYPPMMGGMGGNNTPERDKDLHPDKRVVHRDHANTEPVFGELEQVRKRPGRRKSSKTQEETDGDTTD</sequence>
<reference evidence="4 5" key="1">
    <citation type="submission" date="2021-05" db="EMBL/GenBank/DDBJ databases">
        <title>Draft Genome Sequences of Clinical Respiratory Isolates of Mycobacterium goodii Recovered in Ireland.</title>
        <authorList>
            <person name="Flanagan P.R."/>
            <person name="Mok S."/>
            <person name="Roycroft E."/>
            <person name="Rogers T.R."/>
            <person name="Fitzgibbon M."/>
        </authorList>
    </citation>
    <scope>NUCLEOTIDE SEQUENCE [LARGE SCALE GENOMIC DNA]</scope>
    <source>
        <strain evidence="4 5">14IE55</strain>
    </source>
</reference>
<dbReference type="InterPro" id="IPR038332">
    <property type="entry name" value="PPE_sf"/>
</dbReference>
<feature type="compositionally biased region" description="Pro residues" evidence="2">
    <location>
        <begin position="288"/>
        <end position="298"/>
    </location>
</feature>
<dbReference type="Proteomes" id="UP000696413">
    <property type="component" value="Unassembled WGS sequence"/>
</dbReference>
<feature type="compositionally biased region" description="Gly residues" evidence="2">
    <location>
        <begin position="468"/>
        <end position="482"/>
    </location>
</feature>
<comment type="similarity">
    <text evidence="1">Belongs to the mycobacterial PPE family.</text>
</comment>
<evidence type="ECO:0000313" key="5">
    <source>
        <dbReference type="Proteomes" id="UP000696413"/>
    </source>
</evidence>
<feature type="region of interest" description="Disordered" evidence="2">
    <location>
        <begin position="286"/>
        <end position="376"/>
    </location>
</feature>
<feature type="compositionally biased region" description="Low complexity" evidence="2">
    <location>
        <begin position="483"/>
        <end position="493"/>
    </location>
</feature>
<dbReference type="EMBL" id="JAHBOM010000026">
    <property type="protein sequence ID" value="MBU8826502.1"/>
    <property type="molecule type" value="Genomic_DNA"/>
</dbReference>
<name>A0ABS6HUY6_MYCGD</name>
<dbReference type="SUPFAM" id="SSF140459">
    <property type="entry name" value="PE/PPE dimer-like"/>
    <property type="match status" value="1"/>
</dbReference>
<dbReference type="InterPro" id="IPR000030">
    <property type="entry name" value="PPE_dom"/>
</dbReference>
<proteinExistence type="inferred from homology"/>